<reference evidence="8" key="1">
    <citation type="journal article" date="2014" name="Int. J. Syst. Evol. Microbiol.">
        <title>Complete genome sequence of Corynebacterium casei LMG S-19264T (=DSM 44701T), isolated from a smear-ripened cheese.</title>
        <authorList>
            <consortium name="US DOE Joint Genome Institute (JGI-PGF)"/>
            <person name="Walter F."/>
            <person name="Albersmeier A."/>
            <person name="Kalinowski J."/>
            <person name="Ruckert C."/>
        </authorList>
    </citation>
    <scope>NUCLEOTIDE SEQUENCE</scope>
    <source>
        <strain evidence="8">CGMCC 1.16012</strain>
    </source>
</reference>
<dbReference type="Pfam" id="PF00892">
    <property type="entry name" value="EamA"/>
    <property type="match status" value="2"/>
</dbReference>
<feature type="transmembrane region" description="Helical" evidence="6">
    <location>
        <begin position="87"/>
        <end position="108"/>
    </location>
</feature>
<protein>
    <submittedName>
        <fullName evidence="8">Multidrug transporter</fullName>
    </submittedName>
</protein>
<gene>
    <name evidence="8" type="ORF">GCM10011517_19280</name>
</gene>
<feature type="transmembrane region" description="Helical" evidence="6">
    <location>
        <begin position="210"/>
        <end position="233"/>
    </location>
</feature>
<dbReference type="Proteomes" id="UP000606730">
    <property type="component" value="Unassembled WGS sequence"/>
</dbReference>
<keyword evidence="9" id="KW-1185">Reference proteome</keyword>
<sequence length="297" mass="32069">MLNWALILLLGLSWGSSFFFNEILLRELGPMWISVGRVGIGALGCWVWIFLSRRSLRVSAGMWLGLGVFGLFQYAVPLTVYPATQQFITSSAAGIINAMTPIMVVIVSHFWPDGERATRLKSLGVALGFAGIIVLALPDVQADEGSSTPVALLATMISPFCYGIAMNLLRSLAGIDRVLMTAWSLTIATVMVLPIAFAREGVPTITRVETWASLLVIGLILTSAAFILLYWLVPRVGGTTASTITFVAPISAVLLGVFILNETLTLVHLLGMAIIFVGLLFIDGRVVRLLRNHQPNG</sequence>
<evidence type="ECO:0000256" key="5">
    <source>
        <dbReference type="ARBA" id="ARBA00023136"/>
    </source>
</evidence>
<accession>A0A917ELE5</accession>
<comment type="caution">
    <text evidence="8">The sequence shown here is derived from an EMBL/GenBank/DDBJ whole genome shotgun (WGS) entry which is preliminary data.</text>
</comment>
<dbReference type="InterPro" id="IPR000620">
    <property type="entry name" value="EamA_dom"/>
</dbReference>
<feature type="transmembrane region" description="Helical" evidence="6">
    <location>
        <begin position="240"/>
        <end position="260"/>
    </location>
</feature>
<keyword evidence="3 6" id="KW-0812">Transmembrane</keyword>
<feature type="transmembrane region" description="Helical" evidence="6">
    <location>
        <begin position="266"/>
        <end position="282"/>
    </location>
</feature>
<dbReference type="OrthoDB" id="9810556at2"/>
<comment type="similarity">
    <text evidence="2">Belongs to the EamA transporter family.</text>
</comment>
<feature type="transmembrane region" description="Helical" evidence="6">
    <location>
        <begin position="31"/>
        <end position="51"/>
    </location>
</feature>
<evidence type="ECO:0000313" key="8">
    <source>
        <dbReference type="EMBL" id="GGE51691.1"/>
    </source>
</evidence>
<evidence type="ECO:0000256" key="1">
    <source>
        <dbReference type="ARBA" id="ARBA00004141"/>
    </source>
</evidence>
<organism evidence="8 9">
    <name type="scientific">Actibacterium pelagium</name>
    <dbReference type="NCBI Taxonomy" id="2029103"/>
    <lineage>
        <taxon>Bacteria</taxon>
        <taxon>Pseudomonadati</taxon>
        <taxon>Pseudomonadota</taxon>
        <taxon>Alphaproteobacteria</taxon>
        <taxon>Rhodobacterales</taxon>
        <taxon>Roseobacteraceae</taxon>
        <taxon>Actibacterium</taxon>
    </lineage>
</organism>
<evidence type="ECO:0000256" key="3">
    <source>
        <dbReference type="ARBA" id="ARBA00022692"/>
    </source>
</evidence>
<dbReference type="SUPFAM" id="SSF103481">
    <property type="entry name" value="Multidrug resistance efflux transporter EmrE"/>
    <property type="match status" value="2"/>
</dbReference>
<feature type="transmembrane region" description="Helical" evidence="6">
    <location>
        <begin position="150"/>
        <end position="169"/>
    </location>
</feature>
<feature type="transmembrane region" description="Helical" evidence="6">
    <location>
        <begin position="63"/>
        <end position="81"/>
    </location>
</feature>
<keyword evidence="4 6" id="KW-1133">Transmembrane helix</keyword>
<dbReference type="InterPro" id="IPR050638">
    <property type="entry name" value="AA-Vitamin_Transporters"/>
</dbReference>
<dbReference type="PANTHER" id="PTHR32322">
    <property type="entry name" value="INNER MEMBRANE TRANSPORTER"/>
    <property type="match status" value="1"/>
</dbReference>
<name>A0A917ELE5_9RHOB</name>
<comment type="subcellular location">
    <subcellularLocation>
        <location evidence="1">Membrane</location>
        <topology evidence="1">Multi-pass membrane protein</topology>
    </subcellularLocation>
</comment>
<keyword evidence="5 6" id="KW-0472">Membrane</keyword>
<dbReference type="PANTHER" id="PTHR32322:SF2">
    <property type="entry name" value="EAMA DOMAIN-CONTAINING PROTEIN"/>
    <property type="match status" value="1"/>
</dbReference>
<proteinExistence type="inferred from homology"/>
<feature type="transmembrane region" description="Helical" evidence="6">
    <location>
        <begin position="178"/>
        <end position="198"/>
    </location>
</feature>
<reference evidence="8" key="2">
    <citation type="submission" date="2020-09" db="EMBL/GenBank/DDBJ databases">
        <authorList>
            <person name="Sun Q."/>
            <person name="Zhou Y."/>
        </authorList>
    </citation>
    <scope>NUCLEOTIDE SEQUENCE</scope>
    <source>
        <strain evidence="8">CGMCC 1.16012</strain>
    </source>
</reference>
<dbReference type="RefSeq" id="WP_095594892.1">
    <property type="nucleotide sequence ID" value="NZ_BMKN01000002.1"/>
</dbReference>
<dbReference type="EMBL" id="BMKN01000002">
    <property type="protein sequence ID" value="GGE51691.1"/>
    <property type="molecule type" value="Genomic_DNA"/>
</dbReference>
<dbReference type="AlphaFoldDB" id="A0A917ELE5"/>
<evidence type="ECO:0000256" key="6">
    <source>
        <dbReference type="SAM" id="Phobius"/>
    </source>
</evidence>
<evidence type="ECO:0000313" key="9">
    <source>
        <dbReference type="Proteomes" id="UP000606730"/>
    </source>
</evidence>
<evidence type="ECO:0000256" key="4">
    <source>
        <dbReference type="ARBA" id="ARBA00022989"/>
    </source>
</evidence>
<dbReference type="InterPro" id="IPR037185">
    <property type="entry name" value="EmrE-like"/>
</dbReference>
<feature type="transmembrane region" description="Helical" evidence="6">
    <location>
        <begin position="120"/>
        <end position="138"/>
    </location>
</feature>
<evidence type="ECO:0000256" key="2">
    <source>
        <dbReference type="ARBA" id="ARBA00007362"/>
    </source>
</evidence>
<evidence type="ECO:0000259" key="7">
    <source>
        <dbReference type="Pfam" id="PF00892"/>
    </source>
</evidence>
<feature type="domain" description="EamA" evidence="7">
    <location>
        <begin position="6"/>
        <end position="136"/>
    </location>
</feature>
<dbReference type="GO" id="GO:0016020">
    <property type="term" value="C:membrane"/>
    <property type="evidence" value="ECO:0007669"/>
    <property type="project" value="UniProtKB-SubCell"/>
</dbReference>
<feature type="domain" description="EamA" evidence="7">
    <location>
        <begin position="151"/>
        <end position="282"/>
    </location>
</feature>